<comment type="caution">
    <text evidence="1">The sequence shown here is derived from an EMBL/GenBank/DDBJ whole genome shotgun (WGS) entry which is preliminary data.</text>
</comment>
<protein>
    <submittedName>
        <fullName evidence="1">Uncharacterized protein</fullName>
    </submittedName>
</protein>
<accession>A0A7Y9GGV2</accession>
<sequence length="325" mass="35714">MAPSVGITDAAARQAAADLGWTPVQARAFLEKQVPSAGRVVTSDQLPAPYKGRRSKTGRFLLIDCVLILPLAVDRRDASGFAATGCVVLDAYLRANGRGKRHIDPFALTGAELMDQVRLTEHAVERYQQRTGGPADPKAAHDQMRRVLGPDARAVRRRPRWTNSSNTADFFLLAGGNDGEEEFCLPISRHGGGAKPFEALTCLHRSMPLFELSSAELARQVAFSKEVLAAFDRLYSGEGSGEGSTASRFTEMIALHSRLEWHPPSGHTRHHGARFYVVAGTAFIPVAWKKNSQVPLLALGVESTRVPLRRRLVAWLRRRFSLRVT</sequence>
<keyword evidence="2" id="KW-1185">Reference proteome</keyword>
<dbReference type="Proteomes" id="UP000591272">
    <property type="component" value="Unassembled WGS sequence"/>
</dbReference>
<dbReference type="RefSeq" id="WP_179836827.1">
    <property type="nucleotide sequence ID" value="NZ_BMRD01000042.1"/>
</dbReference>
<evidence type="ECO:0000313" key="1">
    <source>
        <dbReference type="EMBL" id="NYE16258.1"/>
    </source>
</evidence>
<dbReference type="EMBL" id="JACCBT010000001">
    <property type="protein sequence ID" value="NYE16258.1"/>
    <property type="molecule type" value="Genomic_DNA"/>
</dbReference>
<organism evidence="1 2">
    <name type="scientific">Actinomadura citrea</name>
    <dbReference type="NCBI Taxonomy" id="46158"/>
    <lineage>
        <taxon>Bacteria</taxon>
        <taxon>Bacillati</taxon>
        <taxon>Actinomycetota</taxon>
        <taxon>Actinomycetes</taxon>
        <taxon>Streptosporangiales</taxon>
        <taxon>Thermomonosporaceae</taxon>
        <taxon>Actinomadura</taxon>
    </lineage>
</organism>
<gene>
    <name evidence="1" type="ORF">BJ999_006554</name>
</gene>
<reference evidence="1 2" key="1">
    <citation type="submission" date="2020-07" db="EMBL/GenBank/DDBJ databases">
        <title>Sequencing the genomes of 1000 actinobacteria strains.</title>
        <authorList>
            <person name="Klenk H.-P."/>
        </authorList>
    </citation>
    <scope>NUCLEOTIDE SEQUENCE [LARGE SCALE GENOMIC DNA]</scope>
    <source>
        <strain evidence="1 2">DSM 43461</strain>
    </source>
</reference>
<name>A0A7Y9GGV2_9ACTN</name>
<dbReference type="AlphaFoldDB" id="A0A7Y9GGV2"/>
<evidence type="ECO:0000313" key="2">
    <source>
        <dbReference type="Proteomes" id="UP000591272"/>
    </source>
</evidence>
<proteinExistence type="predicted"/>